<name>A0A2R9AY10_PANPA</name>
<dbReference type="Ensembl" id="ENSPPAT00000042709.1">
    <property type="protein sequence ID" value="ENSPPAP00000019929.1"/>
    <property type="gene ID" value="ENSPPAG00000033184.1"/>
</dbReference>
<feature type="region of interest" description="Disordered" evidence="1">
    <location>
        <begin position="1"/>
        <end position="76"/>
    </location>
</feature>
<dbReference type="Proteomes" id="UP000240080">
    <property type="component" value="Chromosome 17"/>
</dbReference>
<organism evidence="2 3">
    <name type="scientific">Pan paniscus</name>
    <name type="common">Pygmy chimpanzee</name>
    <name type="synonym">Bonobo</name>
    <dbReference type="NCBI Taxonomy" id="9597"/>
    <lineage>
        <taxon>Eukaryota</taxon>
        <taxon>Metazoa</taxon>
        <taxon>Chordata</taxon>
        <taxon>Craniata</taxon>
        <taxon>Vertebrata</taxon>
        <taxon>Euteleostomi</taxon>
        <taxon>Mammalia</taxon>
        <taxon>Eutheria</taxon>
        <taxon>Euarchontoglires</taxon>
        <taxon>Primates</taxon>
        <taxon>Haplorrhini</taxon>
        <taxon>Catarrhini</taxon>
        <taxon>Hominidae</taxon>
        <taxon>Pan</taxon>
    </lineage>
</organism>
<dbReference type="GeneTree" id="ENSGT00900000143602"/>
<evidence type="ECO:0000256" key="1">
    <source>
        <dbReference type="SAM" id="MobiDB-lite"/>
    </source>
</evidence>
<evidence type="ECO:0000313" key="3">
    <source>
        <dbReference type="Proteomes" id="UP000240080"/>
    </source>
</evidence>
<dbReference type="AlphaFoldDB" id="A0A2R9AY10"/>
<accession>A0A2R9AY10</accession>
<sequence>MRASGRAPAGKDPRPPSRNAVRGRPAGSGLLGPTPPASKPNTHSSPSPRLLRPRRAGCRRAGDASCRADGPGSRLPVNADRSLLLTHPSLPLSFRPQALCLSSLFSLSLSGSWSSALLSLSSPFHPLSSHPPPFPSLCLLARAGFPDPAQARASALLRKGGGREPLATGKTPSNPRLPGTRATGVRTGNLGPEAS</sequence>
<keyword evidence="3" id="KW-1185">Reference proteome</keyword>
<reference evidence="2 3" key="1">
    <citation type="journal article" date="2012" name="Nature">
        <title>The bonobo genome compared with the chimpanzee and human genomes.</title>
        <authorList>
            <person name="Prufer K."/>
            <person name="Munch K."/>
            <person name="Hellmann I."/>
            <person name="Akagi K."/>
            <person name="Miller J.R."/>
            <person name="Walenz B."/>
            <person name="Koren S."/>
            <person name="Sutton G."/>
            <person name="Kodira C."/>
            <person name="Winer R."/>
            <person name="Knight J.R."/>
            <person name="Mullikin J.C."/>
            <person name="Meader S.J."/>
            <person name="Ponting C.P."/>
            <person name="Lunter G."/>
            <person name="Higashino S."/>
            <person name="Hobolth A."/>
            <person name="Dutheil J."/>
            <person name="Karakoc E."/>
            <person name="Alkan C."/>
            <person name="Sajjadian S."/>
            <person name="Catacchio C.R."/>
            <person name="Ventura M."/>
            <person name="Marques-Bonet T."/>
            <person name="Eichler E.E."/>
            <person name="Andre C."/>
            <person name="Atencia R."/>
            <person name="Mugisha L."/>
            <person name="Junhold J."/>
            <person name="Patterson N."/>
            <person name="Siebauer M."/>
            <person name="Good J.M."/>
            <person name="Fischer A."/>
            <person name="Ptak S.E."/>
            <person name="Lachmann M."/>
            <person name="Symer D.E."/>
            <person name="Mailund T."/>
            <person name="Schierup M.H."/>
            <person name="Andres A.M."/>
            <person name="Kelso J."/>
            <person name="Paabo S."/>
        </authorList>
    </citation>
    <scope>NUCLEOTIDE SEQUENCE [LARGE SCALE GENOMIC DNA]</scope>
</reference>
<protein>
    <submittedName>
        <fullName evidence="2">Uncharacterized protein</fullName>
    </submittedName>
</protein>
<proteinExistence type="predicted"/>
<dbReference type="Bgee" id="ENSPPAG00000033184">
    <property type="expression patterns" value="Expressed in cerebellum and 4 other cell types or tissues"/>
</dbReference>
<evidence type="ECO:0000313" key="2">
    <source>
        <dbReference type="Ensembl" id="ENSPPAP00000019929.1"/>
    </source>
</evidence>
<reference evidence="2" key="2">
    <citation type="submission" date="2025-08" db="UniProtKB">
        <authorList>
            <consortium name="Ensembl"/>
        </authorList>
    </citation>
    <scope>IDENTIFICATION</scope>
</reference>
<reference evidence="2" key="3">
    <citation type="submission" date="2025-09" db="UniProtKB">
        <authorList>
            <consortium name="Ensembl"/>
        </authorList>
    </citation>
    <scope>IDENTIFICATION</scope>
</reference>
<dbReference type="EMBL" id="AJFE02044557">
    <property type="status" value="NOT_ANNOTATED_CDS"/>
    <property type="molecule type" value="Genomic_DNA"/>
</dbReference>
<feature type="region of interest" description="Disordered" evidence="1">
    <location>
        <begin position="156"/>
        <end position="195"/>
    </location>
</feature>
<dbReference type="OMA" id="FRPQALC"/>